<sequence length="300" mass="30500">MVRPSPFAPLLGAALAAGILVAAGLAFRAGASSDSIFIELEEVSSSLVESTSSAIEERSVEASDPADAAAGAPAPPDPQPALAVVIDDVGLDRAAFEAAMAIDAPLTFAILPYAPEAPEFARAASAAGREVFLHLPMEPRGLADPGPRALTKALSPTEVSTRTAWALNRVPGAAGVNNHMGSRLTADRAAVSEALAPLEGRGLVFLDSMTSPDSVAAEAAASLGIPALRRDVFLDNDRSPEAVSAAFDAALERAVKQGRAVAIGHPHPETLAVLSEARARAEAAGVRLTTVSALAAPEDA</sequence>
<evidence type="ECO:0008006" key="4">
    <source>
        <dbReference type="Google" id="ProtNLM"/>
    </source>
</evidence>
<proteinExistence type="predicted"/>
<evidence type="ECO:0000313" key="2">
    <source>
        <dbReference type="EMBL" id="PWE17228.1"/>
    </source>
</evidence>
<dbReference type="Pfam" id="PF04748">
    <property type="entry name" value="Polysacc_deac_2"/>
    <property type="match status" value="1"/>
</dbReference>
<accession>A0A2U2BTA6</accession>
<keyword evidence="3" id="KW-1185">Reference proteome</keyword>
<dbReference type="PANTHER" id="PTHR30105">
    <property type="entry name" value="UNCHARACTERIZED YIBQ-RELATED"/>
    <property type="match status" value="1"/>
</dbReference>
<dbReference type="CDD" id="cd10936">
    <property type="entry name" value="CE4_DAC2"/>
    <property type="match status" value="1"/>
</dbReference>
<evidence type="ECO:0000313" key="3">
    <source>
        <dbReference type="Proteomes" id="UP000245168"/>
    </source>
</evidence>
<name>A0A2U2BTA6_9PROT</name>
<dbReference type="SUPFAM" id="SSF88713">
    <property type="entry name" value="Glycoside hydrolase/deacetylase"/>
    <property type="match status" value="1"/>
</dbReference>
<dbReference type="PANTHER" id="PTHR30105:SF2">
    <property type="entry name" value="DIVERGENT POLYSACCHARIDE DEACETYLASE SUPERFAMILY"/>
    <property type="match status" value="1"/>
</dbReference>
<dbReference type="Gene3D" id="3.20.20.370">
    <property type="entry name" value="Glycoside hydrolase/deacetylase"/>
    <property type="match status" value="1"/>
</dbReference>
<dbReference type="AlphaFoldDB" id="A0A2U2BTA6"/>
<dbReference type="InterPro" id="IPR006837">
    <property type="entry name" value="Divergent_DAC"/>
</dbReference>
<dbReference type="Proteomes" id="UP000245168">
    <property type="component" value="Unassembled WGS sequence"/>
</dbReference>
<evidence type="ECO:0000256" key="1">
    <source>
        <dbReference type="SAM" id="MobiDB-lite"/>
    </source>
</evidence>
<comment type="caution">
    <text evidence="2">The sequence shown here is derived from an EMBL/GenBank/DDBJ whole genome shotgun (WGS) entry which is preliminary data.</text>
</comment>
<gene>
    <name evidence="2" type="ORF">DDZ18_05915</name>
</gene>
<feature type="region of interest" description="Disordered" evidence="1">
    <location>
        <begin position="55"/>
        <end position="77"/>
    </location>
</feature>
<feature type="compositionally biased region" description="Low complexity" evidence="1">
    <location>
        <begin position="62"/>
        <end position="72"/>
    </location>
</feature>
<protein>
    <recommendedName>
        <fullName evidence="4">Divergent polysaccharide deacetylase family protein</fullName>
    </recommendedName>
</protein>
<organism evidence="2 3">
    <name type="scientific">Marinicauda salina</name>
    <dbReference type="NCBI Taxonomy" id="2135793"/>
    <lineage>
        <taxon>Bacteria</taxon>
        <taxon>Pseudomonadati</taxon>
        <taxon>Pseudomonadota</taxon>
        <taxon>Alphaproteobacteria</taxon>
        <taxon>Maricaulales</taxon>
        <taxon>Maricaulaceae</taxon>
        <taxon>Marinicauda</taxon>
    </lineage>
</organism>
<dbReference type="InterPro" id="IPR011330">
    <property type="entry name" value="Glyco_hydro/deAcase_b/a-brl"/>
</dbReference>
<dbReference type="EMBL" id="QEXV01000003">
    <property type="protein sequence ID" value="PWE17228.1"/>
    <property type="molecule type" value="Genomic_DNA"/>
</dbReference>
<dbReference type="GO" id="GO:0005975">
    <property type="term" value="P:carbohydrate metabolic process"/>
    <property type="evidence" value="ECO:0007669"/>
    <property type="project" value="InterPro"/>
</dbReference>
<reference evidence="3" key="1">
    <citation type="submission" date="2018-05" db="EMBL/GenBank/DDBJ databases">
        <authorList>
            <person name="Liu B.-T."/>
        </authorList>
    </citation>
    <scope>NUCLEOTIDE SEQUENCE [LARGE SCALE GENOMIC DNA]</scope>
    <source>
        <strain evidence="3">WD6-1</strain>
    </source>
</reference>